<dbReference type="InterPro" id="IPR001279">
    <property type="entry name" value="Metallo-B-lactamas"/>
</dbReference>
<dbReference type="SMART" id="SM00849">
    <property type="entry name" value="Lactamase_B"/>
    <property type="match status" value="1"/>
</dbReference>
<evidence type="ECO:0000256" key="2">
    <source>
        <dbReference type="ARBA" id="ARBA00022723"/>
    </source>
</evidence>
<dbReference type="CDD" id="cd06262">
    <property type="entry name" value="metallo-hydrolase-like_MBL-fold"/>
    <property type="match status" value="1"/>
</dbReference>
<reference evidence="6 7" key="1">
    <citation type="submission" date="2018-08" db="EMBL/GenBank/DDBJ databases">
        <title>A genome reference for cultivated species of the human gut microbiota.</title>
        <authorList>
            <person name="Zou Y."/>
            <person name="Xue W."/>
            <person name="Luo G."/>
        </authorList>
    </citation>
    <scope>NUCLEOTIDE SEQUENCE [LARGE SCALE GENOMIC DNA]</scope>
    <source>
        <strain evidence="6 7">AM42-38</strain>
    </source>
</reference>
<dbReference type="PANTHER" id="PTHR46233:SF3">
    <property type="entry name" value="HYDROXYACYLGLUTATHIONE HYDROLASE GLOC"/>
    <property type="match status" value="1"/>
</dbReference>
<evidence type="ECO:0000313" key="7">
    <source>
        <dbReference type="Proteomes" id="UP000283855"/>
    </source>
</evidence>
<dbReference type="GO" id="GO:0046872">
    <property type="term" value="F:metal ion binding"/>
    <property type="evidence" value="ECO:0007669"/>
    <property type="project" value="UniProtKB-KW"/>
</dbReference>
<keyword evidence="4" id="KW-0862">Zinc</keyword>
<dbReference type="GO" id="GO:0016787">
    <property type="term" value="F:hydrolase activity"/>
    <property type="evidence" value="ECO:0007669"/>
    <property type="project" value="UniProtKB-KW"/>
</dbReference>
<dbReference type="Gene3D" id="3.60.15.10">
    <property type="entry name" value="Ribonuclease Z/Hydroxyacylglutathione hydrolase-like"/>
    <property type="match status" value="1"/>
</dbReference>
<dbReference type="PANTHER" id="PTHR46233">
    <property type="entry name" value="HYDROXYACYLGLUTATHIONE HYDROLASE GLOC"/>
    <property type="match status" value="1"/>
</dbReference>
<organism evidence="6 7">
    <name type="scientific">Phocaeicola coprophilus</name>
    <dbReference type="NCBI Taxonomy" id="387090"/>
    <lineage>
        <taxon>Bacteria</taxon>
        <taxon>Pseudomonadati</taxon>
        <taxon>Bacteroidota</taxon>
        <taxon>Bacteroidia</taxon>
        <taxon>Bacteroidales</taxon>
        <taxon>Bacteroidaceae</taxon>
        <taxon>Phocaeicola</taxon>
    </lineage>
</organism>
<dbReference type="Proteomes" id="UP000283855">
    <property type="component" value="Unassembled WGS sequence"/>
</dbReference>
<dbReference type="RefSeq" id="WP_118400472.1">
    <property type="nucleotide sequence ID" value="NZ_CABJGD010000016.1"/>
</dbReference>
<dbReference type="EMBL" id="QSFT01000016">
    <property type="protein sequence ID" value="RHA75364.1"/>
    <property type="molecule type" value="Genomic_DNA"/>
</dbReference>
<dbReference type="Pfam" id="PF00753">
    <property type="entry name" value="Lactamase_B"/>
    <property type="match status" value="1"/>
</dbReference>
<keyword evidence="2" id="KW-0479">Metal-binding</keyword>
<protein>
    <submittedName>
        <fullName evidence="6">MBL fold metallo-hydrolase</fullName>
    </submittedName>
</protein>
<keyword evidence="3 6" id="KW-0378">Hydrolase</keyword>
<proteinExistence type="predicted"/>
<evidence type="ECO:0000256" key="4">
    <source>
        <dbReference type="ARBA" id="ARBA00022833"/>
    </source>
</evidence>
<dbReference type="SUPFAM" id="SSF56281">
    <property type="entry name" value="Metallo-hydrolase/oxidoreductase"/>
    <property type="match status" value="1"/>
</dbReference>
<dbReference type="AlphaFoldDB" id="A0A413SZF7"/>
<accession>A0A413SZF7</accession>
<dbReference type="InterPro" id="IPR051453">
    <property type="entry name" value="MBL_Glyoxalase_II"/>
</dbReference>
<name>A0A413SZF7_9BACT</name>
<gene>
    <name evidence="6" type="ORF">DW921_08575</name>
</gene>
<evidence type="ECO:0000313" key="6">
    <source>
        <dbReference type="EMBL" id="RHA75364.1"/>
    </source>
</evidence>
<evidence type="ECO:0000256" key="1">
    <source>
        <dbReference type="ARBA" id="ARBA00001947"/>
    </source>
</evidence>
<dbReference type="InterPro" id="IPR036866">
    <property type="entry name" value="RibonucZ/Hydroxyglut_hydro"/>
</dbReference>
<comment type="caution">
    <text evidence="6">The sequence shown here is derived from an EMBL/GenBank/DDBJ whole genome shotgun (WGS) entry which is preliminary data.</text>
</comment>
<feature type="domain" description="Metallo-beta-lactamase" evidence="5">
    <location>
        <begin position="12"/>
        <end position="195"/>
    </location>
</feature>
<sequence length="212" mass="23857">MNIKRFEFNMFPVNCYVLWDDTKEAVVIDAGCYYPEEQQRLKDFLVNNGLQLKHLLNTHLHLDHIFGNAFMEREFGIKPEANQEDEFWLAKAAGHCRMFGFQINESPAPLGGYICDGDVIRFGNTNLEAIHVPGHSPGSLVFYCRAANCLFSGDALFKGSIGRTDLEGGDFETLREHICSNLFSLPAETVVYPGHGEPTSIGAEKMTNPFFR</sequence>
<evidence type="ECO:0000259" key="5">
    <source>
        <dbReference type="SMART" id="SM00849"/>
    </source>
</evidence>
<evidence type="ECO:0000256" key="3">
    <source>
        <dbReference type="ARBA" id="ARBA00022801"/>
    </source>
</evidence>
<comment type="cofactor">
    <cofactor evidence="1">
        <name>Zn(2+)</name>
        <dbReference type="ChEBI" id="CHEBI:29105"/>
    </cofactor>
</comment>